<evidence type="ECO:0000313" key="2">
    <source>
        <dbReference type="EMBL" id="RFU29578.1"/>
    </source>
</evidence>
<feature type="compositionally biased region" description="Polar residues" evidence="1">
    <location>
        <begin position="64"/>
        <end position="77"/>
    </location>
</feature>
<feature type="non-terminal residue" evidence="2">
    <location>
        <position position="1"/>
    </location>
</feature>
<evidence type="ECO:0000256" key="1">
    <source>
        <dbReference type="SAM" id="MobiDB-lite"/>
    </source>
</evidence>
<feature type="compositionally biased region" description="Polar residues" evidence="1">
    <location>
        <begin position="19"/>
        <end position="35"/>
    </location>
</feature>
<dbReference type="OrthoDB" id="10560631at2759"/>
<accession>A0A3E2H870</accession>
<dbReference type="AlphaFoldDB" id="A0A3E2H870"/>
<proteinExistence type="predicted"/>
<dbReference type="Proteomes" id="UP000258309">
    <property type="component" value="Unassembled WGS sequence"/>
</dbReference>
<feature type="non-terminal residue" evidence="2">
    <location>
        <position position="646"/>
    </location>
</feature>
<dbReference type="EMBL" id="NCSJ02000124">
    <property type="protein sequence ID" value="RFU29578.1"/>
    <property type="molecule type" value="Genomic_DNA"/>
</dbReference>
<keyword evidence="3" id="KW-1185">Reference proteome</keyword>
<comment type="caution">
    <text evidence="2">The sequence shown here is derived from an EMBL/GenBank/DDBJ whole genome shotgun (WGS) entry which is preliminary data.</text>
</comment>
<evidence type="ECO:0000313" key="3">
    <source>
        <dbReference type="Proteomes" id="UP000258309"/>
    </source>
</evidence>
<gene>
    <name evidence="2" type="ORF">B7463_g6762</name>
</gene>
<feature type="region of interest" description="Disordered" evidence="1">
    <location>
        <begin position="1"/>
        <end position="108"/>
    </location>
</feature>
<protein>
    <submittedName>
        <fullName evidence="2">Uncharacterized protein</fullName>
    </submittedName>
</protein>
<sequence length="646" mass="73183">MEHRRMSQGYSSPRKKSQDLSSPSSRNFTPLSYDTENIPPRTPEKPSFDNISSHMEKVRLGSPRSRTMGGTNLQSPSAKVRMNQPEHSRRISKDLGVSNTPKLQESVDPEPTYLEFSNVIPFYDYDTYRSAFRKRLNEPVTVTYPDAEAFGLAASNPGLHPIPVAHNIISKLMSCNIKNPQFMELQSLAADLKLFGKYGEGILPLGSIGDRKYELLVLGLSQEALNDKYDRISPVVSACFLSDWTARISAPSGAMGYETLRSSILPLGILLINARVVPWIICVDERKVLSILRPSQFDPTEQASKIIIENYRCGPNDLSEAPFSWKEDCPSNGLTWTANDMKRVYRIGGVSNLKTALKNPNQSITIDIHAYLIRWTTSPIWTRPRDPSAKYIISELQKLDFAKCRENNLYAMSDALLEFKMRHMPDDNLFQLGDMNNNHHYAIYIKSFERMSLNNSSKQPQDIKKILYTLDLFRADNSSMSVTAYPLGLLLVNNLPIPWVIFIDHLKTIFVVRLTSMHPADDIRHKYLASPDDDAVAEKLPNFVKIAVKDAHNHDVSNNPFGSRKTGQPPMVHRLGTIESVLVKALDKPKSQLQPKSNPEFDEKVVQYSKLANNIQRSSRHCHEMASFIKTNRDIKEPFYFTSSDT</sequence>
<reference evidence="2 3" key="1">
    <citation type="submission" date="2018-05" db="EMBL/GenBank/DDBJ databases">
        <title>Draft genome sequence of Scytalidium lignicola DSM 105466, a ubiquitous saprotrophic fungus.</title>
        <authorList>
            <person name="Buettner E."/>
            <person name="Gebauer A.M."/>
            <person name="Hofrichter M."/>
            <person name="Liers C."/>
            <person name="Kellner H."/>
        </authorList>
    </citation>
    <scope>NUCLEOTIDE SEQUENCE [LARGE SCALE GENOMIC DNA]</scope>
    <source>
        <strain evidence="2 3">DSM 105466</strain>
    </source>
</reference>
<feature type="compositionally biased region" description="Basic and acidic residues" evidence="1">
    <location>
        <begin position="84"/>
        <end position="93"/>
    </location>
</feature>
<name>A0A3E2H870_SCYLI</name>
<organism evidence="2 3">
    <name type="scientific">Scytalidium lignicola</name>
    <name type="common">Hyphomycete</name>
    <dbReference type="NCBI Taxonomy" id="5539"/>
    <lineage>
        <taxon>Eukaryota</taxon>
        <taxon>Fungi</taxon>
        <taxon>Dikarya</taxon>
        <taxon>Ascomycota</taxon>
        <taxon>Pezizomycotina</taxon>
        <taxon>Leotiomycetes</taxon>
        <taxon>Leotiomycetes incertae sedis</taxon>
        <taxon>Scytalidium</taxon>
    </lineage>
</organism>